<protein>
    <recommendedName>
        <fullName evidence="3">PepSY domain-containing protein</fullName>
    </recommendedName>
</protein>
<sequence>MTKKLMLSVFLTMVVGLAGCSAQPNETSESTTASQETKQTKDHQSNSEGSGDPNVKVSVEEAIGAYQEAYPDSDITSIELDTSFGKYLYKIEGVGDKKEYELHVDAETKKVSKEHEETLDRDEQEGVKRNEDKIDATNLLSIKKVSEIAADHVGKGKASEWTLEQELGTTYWEVKVVDGQTETEVKVDAHSGKILETESGD</sequence>
<evidence type="ECO:0000313" key="5">
    <source>
        <dbReference type="EMBL" id="EOW82571.1"/>
    </source>
</evidence>
<dbReference type="OrthoDB" id="2943484at2"/>
<feature type="chain" id="PRO_5004357034" description="PepSY domain-containing protein" evidence="2">
    <location>
        <begin position="23"/>
        <end position="201"/>
    </location>
</feature>
<proteinExistence type="predicted"/>
<feature type="compositionally biased region" description="Basic and acidic residues" evidence="1">
    <location>
        <begin position="109"/>
        <end position="118"/>
    </location>
</feature>
<accession>R2XMQ0</accession>
<evidence type="ECO:0000256" key="1">
    <source>
        <dbReference type="SAM" id="MobiDB-lite"/>
    </source>
</evidence>
<keyword evidence="2" id="KW-0732">Signal</keyword>
<evidence type="ECO:0000313" key="7">
    <source>
        <dbReference type="Proteomes" id="UP000014160"/>
    </source>
</evidence>
<dbReference type="InterPro" id="IPR025711">
    <property type="entry name" value="PepSY"/>
</dbReference>
<reference evidence="4 6" key="1">
    <citation type="submission" date="2013-02" db="EMBL/GenBank/DDBJ databases">
        <title>The Genome Sequence of Enterococcus gilvus ATCC BAA-350.</title>
        <authorList>
            <consortium name="The Broad Institute Genome Sequencing Platform"/>
            <consortium name="The Broad Institute Genome Sequencing Center for Infectious Disease"/>
            <person name="Earl A.M."/>
            <person name="Gilmore M.S."/>
            <person name="Lebreton F."/>
            <person name="Walker B."/>
            <person name="Young S.K."/>
            <person name="Zeng Q."/>
            <person name="Gargeya S."/>
            <person name="Fitzgerald M."/>
            <person name="Haas B."/>
            <person name="Abouelleil A."/>
            <person name="Alvarado L."/>
            <person name="Arachchi H.M."/>
            <person name="Berlin A.M."/>
            <person name="Chapman S.B."/>
            <person name="Dewar J."/>
            <person name="Goldberg J."/>
            <person name="Griggs A."/>
            <person name="Gujja S."/>
            <person name="Hansen M."/>
            <person name="Howarth C."/>
            <person name="Imamovic A."/>
            <person name="Larimer J."/>
            <person name="McCowan C."/>
            <person name="Murphy C."/>
            <person name="Neiman D."/>
            <person name="Pearson M."/>
            <person name="Priest M."/>
            <person name="Roberts A."/>
            <person name="Saif S."/>
            <person name="Shea T."/>
            <person name="Sisk P."/>
            <person name="Sykes S."/>
            <person name="Wortman J."/>
            <person name="Nusbaum C."/>
            <person name="Birren B."/>
        </authorList>
    </citation>
    <scope>NUCLEOTIDE SEQUENCE [LARGE SCALE GENOMIC DNA]</scope>
    <source>
        <strain evidence="4 6">ATCC BAA-350</strain>
    </source>
</reference>
<dbReference type="EMBL" id="ASWH01000001">
    <property type="protein sequence ID" value="EOW82571.1"/>
    <property type="molecule type" value="Genomic_DNA"/>
</dbReference>
<feature type="region of interest" description="Disordered" evidence="1">
    <location>
        <begin position="109"/>
        <end position="130"/>
    </location>
</feature>
<evidence type="ECO:0000313" key="6">
    <source>
        <dbReference type="Proteomes" id="UP000013750"/>
    </source>
</evidence>
<name>R2XMQ0_9ENTE</name>
<feature type="compositionally biased region" description="Low complexity" evidence="1">
    <location>
        <begin position="26"/>
        <end position="37"/>
    </location>
</feature>
<feature type="region of interest" description="Disordered" evidence="1">
    <location>
        <begin position="22"/>
        <end position="56"/>
    </location>
</feature>
<dbReference type="Proteomes" id="UP000013750">
    <property type="component" value="Unassembled WGS sequence"/>
</dbReference>
<evidence type="ECO:0000256" key="2">
    <source>
        <dbReference type="SAM" id="SignalP"/>
    </source>
</evidence>
<evidence type="ECO:0000313" key="4">
    <source>
        <dbReference type="EMBL" id="EOI56179.1"/>
    </source>
</evidence>
<gene>
    <name evidence="5" type="ORF">I592_01891</name>
    <name evidence="4" type="ORF">UKC_02076</name>
</gene>
<dbReference type="EMBL" id="AJDQ01000007">
    <property type="protein sequence ID" value="EOI56179.1"/>
    <property type="molecule type" value="Genomic_DNA"/>
</dbReference>
<dbReference type="Pfam" id="PF03413">
    <property type="entry name" value="PepSY"/>
    <property type="match status" value="2"/>
</dbReference>
<dbReference type="Gene3D" id="3.10.450.40">
    <property type="match status" value="2"/>
</dbReference>
<dbReference type="HOGENOM" id="CLU_067057_0_0_9"/>
<feature type="domain" description="PepSY" evidence="3">
    <location>
        <begin position="56"/>
        <end position="113"/>
    </location>
</feature>
<organism evidence="4 6">
    <name type="scientific">Enterococcus gilvus ATCC BAA-350</name>
    <dbReference type="NCBI Taxonomy" id="1158614"/>
    <lineage>
        <taxon>Bacteria</taxon>
        <taxon>Bacillati</taxon>
        <taxon>Bacillota</taxon>
        <taxon>Bacilli</taxon>
        <taxon>Lactobacillales</taxon>
        <taxon>Enterococcaceae</taxon>
        <taxon>Enterococcus</taxon>
    </lineage>
</organism>
<dbReference type="PATRIC" id="fig|1158614.3.peg.2087"/>
<feature type="domain" description="PepSY" evidence="3">
    <location>
        <begin position="140"/>
        <end position="198"/>
    </location>
</feature>
<dbReference type="eggNOG" id="COG3212">
    <property type="taxonomic scope" value="Bacteria"/>
</dbReference>
<dbReference type="Proteomes" id="UP000014160">
    <property type="component" value="Unassembled WGS sequence"/>
</dbReference>
<reference evidence="5 7" key="2">
    <citation type="submission" date="2013-03" db="EMBL/GenBank/DDBJ databases">
        <title>The Genome Sequence of Enterococcus gilvus ATCC BAA-350 (PacBio/Illumina hybrid assembly).</title>
        <authorList>
            <consortium name="The Broad Institute Genomics Platform"/>
            <consortium name="The Broad Institute Genome Sequencing Center for Infectious Disease"/>
            <person name="Earl A."/>
            <person name="Russ C."/>
            <person name="Gilmore M."/>
            <person name="Surin D."/>
            <person name="Walker B."/>
            <person name="Young S."/>
            <person name="Zeng Q."/>
            <person name="Gargeya S."/>
            <person name="Fitzgerald M."/>
            <person name="Haas B."/>
            <person name="Abouelleil A."/>
            <person name="Allen A.W."/>
            <person name="Alvarado L."/>
            <person name="Arachchi H.M."/>
            <person name="Berlin A.M."/>
            <person name="Chapman S.B."/>
            <person name="Gainer-Dewar J."/>
            <person name="Goldberg J."/>
            <person name="Griggs A."/>
            <person name="Gujja S."/>
            <person name="Hansen M."/>
            <person name="Howarth C."/>
            <person name="Imamovic A."/>
            <person name="Ireland A."/>
            <person name="Larimer J."/>
            <person name="McCowan C."/>
            <person name="Murphy C."/>
            <person name="Pearson M."/>
            <person name="Poon T.W."/>
            <person name="Priest M."/>
            <person name="Roberts A."/>
            <person name="Saif S."/>
            <person name="Shea T."/>
            <person name="Sisk P."/>
            <person name="Sykes S."/>
            <person name="Wortman J."/>
            <person name="Nusbaum C."/>
            <person name="Birren B."/>
        </authorList>
    </citation>
    <scope>NUCLEOTIDE SEQUENCE [LARGE SCALE GENOMIC DNA]</scope>
    <source>
        <strain evidence="5 7">ATCC BAA-350</strain>
    </source>
</reference>
<feature type="signal peptide" evidence="2">
    <location>
        <begin position="1"/>
        <end position="22"/>
    </location>
</feature>
<comment type="caution">
    <text evidence="4">The sequence shown here is derived from an EMBL/GenBank/DDBJ whole genome shotgun (WGS) entry which is preliminary data.</text>
</comment>
<evidence type="ECO:0000259" key="3">
    <source>
        <dbReference type="Pfam" id="PF03413"/>
    </source>
</evidence>
<dbReference type="PROSITE" id="PS51257">
    <property type="entry name" value="PROKAR_LIPOPROTEIN"/>
    <property type="match status" value="1"/>
</dbReference>
<dbReference type="RefSeq" id="WP_010780471.1">
    <property type="nucleotide sequence ID" value="NZ_ASWH01000001.1"/>
</dbReference>
<dbReference type="AlphaFoldDB" id="R2XMQ0"/>
<keyword evidence="7" id="KW-1185">Reference proteome</keyword>